<dbReference type="InterPro" id="IPR025558">
    <property type="entry name" value="DUF4283"/>
</dbReference>
<keyword evidence="3" id="KW-1185">Reference proteome</keyword>
<reference evidence="2" key="1">
    <citation type="submission" date="2023-03" db="EMBL/GenBank/DDBJ databases">
        <authorList>
            <person name="Julca I."/>
        </authorList>
    </citation>
    <scope>NUCLEOTIDE SEQUENCE</scope>
</reference>
<accession>A0AAV1DYR9</accession>
<sequence>MTLPLPPTKAADVPICCDPEDPASICNVSRLDGPPVTSSSRSGEASFLLNYNNWILQLLKCPIKLRKKKVKAVKLDLQPEDVTIKADCLSIGEGFSRKGLLKKVADRQVKELDRLLSEIEGARLSEGSLKERIQEVGDFRVSAKNTKQQLLWSEKVEREEGKQGCENFDVDKQRTPTGKLEFIQPRHCEGMIIGQIREEDVKTEAKYWASSIVCFVPGSNPPFWVLNDYIRGRWGQFGIDKVILLPSGLYVVRFSTMHAREEVLRITIHQFGSGPFIVNPWTAKMRLNYREVGKEGGAVWVFFGSVVMLVKVMMMMSKFKADGWSRWWSAEVIKEAKWSSNECMVNKPRAQFARLLVEMEISDTMSDKIVYKDETGNIRMQKVIYEWLPAKCNNCKGYRHLKKACKKGQDKVGKRHKVVQIEWRRVEKDKGIGNNTGSSELITATKEVIAENFSNEEAQKETTSIDNHRGTSRLTRQQGNWVEKKPGLAVSSQSYEDSGKQVHAWESFENHFVQYYKQPLGRVSNMKPANNKIFTLGPVLNVEQLLRLVQPVKKEEVKAAIWDMNVNKSHEPDGCGAGFFKAS</sequence>
<evidence type="ECO:0000259" key="1">
    <source>
        <dbReference type="Pfam" id="PF14111"/>
    </source>
</evidence>
<dbReference type="Pfam" id="PF14111">
    <property type="entry name" value="DUF4283"/>
    <property type="match status" value="1"/>
</dbReference>
<organism evidence="2 3">
    <name type="scientific">Oldenlandia corymbosa var. corymbosa</name>
    <dbReference type="NCBI Taxonomy" id="529605"/>
    <lineage>
        <taxon>Eukaryota</taxon>
        <taxon>Viridiplantae</taxon>
        <taxon>Streptophyta</taxon>
        <taxon>Embryophyta</taxon>
        <taxon>Tracheophyta</taxon>
        <taxon>Spermatophyta</taxon>
        <taxon>Magnoliopsida</taxon>
        <taxon>eudicotyledons</taxon>
        <taxon>Gunneridae</taxon>
        <taxon>Pentapetalae</taxon>
        <taxon>asterids</taxon>
        <taxon>lamiids</taxon>
        <taxon>Gentianales</taxon>
        <taxon>Rubiaceae</taxon>
        <taxon>Rubioideae</taxon>
        <taxon>Spermacoceae</taxon>
        <taxon>Hedyotis-Oldenlandia complex</taxon>
        <taxon>Oldenlandia</taxon>
    </lineage>
</organism>
<evidence type="ECO:0000313" key="3">
    <source>
        <dbReference type="Proteomes" id="UP001161247"/>
    </source>
</evidence>
<name>A0AAV1DYR9_OLDCO</name>
<feature type="domain" description="DUF4283" evidence="1">
    <location>
        <begin position="207"/>
        <end position="285"/>
    </location>
</feature>
<gene>
    <name evidence="2" type="ORF">OLC1_LOCUS19262</name>
</gene>
<dbReference type="EMBL" id="OX459124">
    <property type="protein sequence ID" value="CAI9111985.1"/>
    <property type="molecule type" value="Genomic_DNA"/>
</dbReference>
<dbReference type="PANTHER" id="PTHR33233">
    <property type="entry name" value="ENDONUCLEASE/EXONUCLEASE/PHOSPHATASE"/>
    <property type="match status" value="1"/>
</dbReference>
<protein>
    <submittedName>
        <fullName evidence="2">OLC1v1012341C1</fullName>
    </submittedName>
</protein>
<evidence type="ECO:0000313" key="2">
    <source>
        <dbReference type="EMBL" id="CAI9111985.1"/>
    </source>
</evidence>
<dbReference type="Proteomes" id="UP001161247">
    <property type="component" value="Chromosome 7"/>
</dbReference>
<proteinExistence type="predicted"/>
<dbReference type="AlphaFoldDB" id="A0AAV1DYR9"/>
<dbReference type="PANTHER" id="PTHR33233:SF17">
    <property type="entry name" value="DUF4283 DOMAIN-CONTAINING PROTEIN"/>
    <property type="match status" value="1"/>
</dbReference>